<evidence type="ECO:0000313" key="3">
    <source>
        <dbReference type="Proteomes" id="UP001415857"/>
    </source>
</evidence>
<protein>
    <submittedName>
        <fullName evidence="2">Uncharacterized protein</fullName>
    </submittedName>
</protein>
<reference evidence="2 3" key="1">
    <citation type="journal article" date="2024" name="Plant J.">
        <title>Genome sequences and population genomics reveal climatic adaptation and genomic divergence between two closely related sweetgum species.</title>
        <authorList>
            <person name="Xu W.Q."/>
            <person name="Ren C.Q."/>
            <person name="Zhang X.Y."/>
            <person name="Comes H.P."/>
            <person name="Liu X.H."/>
            <person name="Li Y.G."/>
            <person name="Kettle C.J."/>
            <person name="Jalonen R."/>
            <person name="Gaisberger H."/>
            <person name="Ma Y.Z."/>
            <person name="Qiu Y.X."/>
        </authorList>
    </citation>
    <scope>NUCLEOTIDE SEQUENCE [LARGE SCALE GENOMIC DNA]</scope>
    <source>
        <strain evidence="2">Hangzhou</strain>
    </source>
</reference>
<keyword evidence="1" id="KW-0472">Membrane</keyword>
<evidence type="ECO:0000313" key="2">
    <source>
        <dbReference type="EMBL" id="KAK9282453.1"/>
    </source>
</evidence>
<sequence length="149" mass="16269">MVVFLLKIIFVALSTLSNLLSRLFFTLTAYLIVLFIHAFKVPGQAVQGALEQVGEFIKGCLEYLVEFIWEVITTIISTAFDLLKEGVFGSAAVTGTAIGGLVEKTRDSLAGLLKDLPEVFQGLSEMVSTVVSDLWNNYLEAVGYVKENA</sequence>
<evidence type="ECO:0000256" key="1">
    <source>
        <dbReference type="SAM" id="Phobius"/>
    </source>
</evidence>
<keyword evidence="1" id="KW-0812">Transmembrane</keyword>
<name>A0AAP0RQH1_LIQFO</name>
<dbReference type="EMBL" id="JBBPBK010000007">
    <property type="protein sequence ID" value="KAK9282453.1"/>
    <property type="molecule type" value="Genomic_DNA"/>
</dbReference>
<organism evidence="2 3">
    <name type="scientific">Liquidambar formosana</name>
    <name type="common">Formosan gum</name>
    <dbReference type="NCBI Taxonomy" id="63359"/>
    <lineage>
        <taxon>Eukaryota</taxon>
        <taxon>Viridiplantae</taxon>
        <taxon>Streptophyta</taxon>
        <taxon>Embryophyta</taxon>
        <taxon>Tracheophyta</taxon>
        <taxon>Spermatophyta</taxon>
        <taxon>Magnoliopsida</taxon>
        <taxon>eudicotyledons</taxon>
        <taxon>Gunneridae</taxon>
        <taxon>Pentapetalae</taxon>
        <taxon>Saxifragales</taxon>
        <taxon>Altingiaceae</taxon>
        <taxon>Liquidambar</taxon>
    </lineage>
</organism>
<proteinExistence type="predicted"/>
<keyword evidence="3" id="KW-1185">Reference proteome</keyword>
<comment type="caution">
    <text evidence="2">The sequence shown here is derived from an EMBL/GenBank/DDBJ whole genome shotgun (WGS) entry which is preliminary data.</text>
</comment>
<dbReference type="AlphaFoldDB" id="A0AAP0RQH1"/>
<feature type="transmembrane region" description="Helical" evidence="1">
    <location>
        <begin position="20"/>
        <end position="39"/>
    </location>
</feature>
<gene>
    <name evidence="2" type="ORF">L1049_005371</name>
</gene>
<accession>A0AAP0RQH1</accession>
<keyword evidence="1" id="KW-1133">Transmembrane helix</keyword>
<dbReference type="Proteomes" id="UP001415857">
    <property type="component" value="Unassembled WGS sequence"/>
</dbReference>